<keyword evidence="1" id="KW-0694">RNA-binding</keyword>
<organism evidence="4 5">
    <name type="scientific">Candidatus Protoclostridium stercorigallinarum</name>
    <dbReference type="NCBI Taxonomy" id="2838741"/>
    <lineage>
        <taxon>Bacteria</taxon>
        <taxon>Bacillati</taxon>
        <taxon>Bacillota</taxon>
        <taxon>Clostridia</taxon>
        <taxon>Candidatus Protoclostridium</taxon>
    </lineage>
</organism>
<dbReference type="InterPro" id="IPR011113">
    <property type="entry name" value="Rho_RNA-bd"/>
</dbReference>
<evidence type="ECO:0000313" key="4">
    <source>
        <dbReference type="EMBL" id="HIW02383.1"/>
    </source>
</evidence>
<feature type="domain" description="Rho RNA-BD" evidence="3">
    <location>
        <begin position="80"/>
        <end position="153"/>
    </location>
</feature>
<evidence type="ECO:0000259" key="3">
    <source>
        <dbReference type="PROSITE" id="PS51856"/>
    </source>
</evidence>
<proteinExistence type="inferred from homology"/>
<comment type="caution">
    <text evidence="4">The sequence shown here is derived from an EMBL/GenBank/DDBJ whole genome shotgun (WGS) entry which is preliminary data.</text>
</comment>
<evidence type="ECO:0000313" key="5">
    <source>
        <dbReference type="Proteomes" id="UP000823990"/>
    </source>
</evidence>
<dbReference type="PROSITE" id="PS51856">
    <property type="entry name" value="RHO_RNA_BD"/>
    <property type="match status" value="1"/>
</dbReference>
<reference evidence="4" key="2">
    <citation type="submission" date="2021-04" db="EMBL/GenBank/DDBJ databases">
        <authorList>
            <person name="Gilroy R."/>
        </authorList>
    </citation>
    <scope>NUCLEOTIDE SEQUENCE</scope>
    <source>
        <strain evidence="4">12435</strain>
    </source>
</reference>
<feature type="region of interest" description="Disordered" evidence="2">
    <location>
        <begin position="1"/>
        <end position="21"/>
    </location>
</feature>
<dbReference type="InterPro" id="IPR012340">
    <property type="entry name" value="NA-bd_OB-fold"/>
</dbReference>
<dbReference type="AlphaFoldDB" id="A0A9D1Q1B5"/>
<gene>
    <name evidence="4" type="ORF">H9892_03505</name>
</gene>
<dbReference type="Gene3D" id="2.40.50.140">
    <property type="entry name" value="Nucleic acid-binding proteins"/>
    <property type="match status" value="1"/>
</dbReference>
<dbReference type="Proteomes" id="UP000823990">
    <property type="component" value="Unassembled WGS sequence"/>
</dbReference>
<evidence type="ECO:0000256" key="2">
    <source>
        <dbReference type="SAM" id="MobiDB-lite"/>
    </source>
</evidence>
<name>A0A9D1Q1B5_9FIRM</name>
<dbReference type="EMBL" id="DXHS01000060">
    <property type="protein sequence ID" value="HIW02383.1"/>
    <property type="molecule type" value="Genomic_DNA"/>
</dbReference>
<dbReference type="GO" id="GO:0006353">
    <property type="term" value="P:DNA-templated transcription termination"/>
    <property type="evidence" value="ECO:0007669"/>
    <property type="project" value="InterPro"/>
</dbReference>
<sequence length="375" mass="41127">MPKIKTEKSGPRSGIRAEREYAKSIGVPAPTRLNKEQLDEAVRRRELELGITGEKHSIYDFTPEERKTLESGLRGKHRAYRMVSGYFRAFPEGDGVLRRDPFAILPEADTYIPASYVRACDIREGDRITGVGAVLFYNKIRVLKSVHYVDGDSKRRSPLRTDYAELPAGRVSHKVDLHGNHSIVALVDRVIALGMGESLVISGRGEENGTYFSEAAIALCKALRAGFDGVTYAVLGSGGRKALDAAYDPETTITGGGEGDCAFMREMIKRTVERGENAAVVLADPDRDARPFLDMAKAYEDASVTVIAFTREAFPADAHIAFDGGEIDGENTGNLLMAEICGKMRAAAAVKATRRIKRAKPDDFIEAFTKYVSKK</sequence>
<protein>
    <recommendedName>
        <fullName evidence="3">Rho RNA-BD domain-containing protein</fullName>
    </recommendedName>
</protein>
<dbReference type="GO" id="GO:0003723">
    <property type="term" value="F:RNA binding"/>
    <property type="evidence" value="ECO:0007669"/>
    <property type="project" value="UniProtKB-UniRule"/>
</dbReference>
<reference evidence="4" key="1">
    <citation type="journal article" date="2021" name="PeerJ">
        <title>Extensive microbial diversity within the chicken gut microbiome revealed by metagenomics and culture.</title>
        <authorList>
            <person name="Gilroy R."/>
            <person name="Ravi A."/>
            <person name="Getino M."/>
            <person name="Pursley I."/>
            <person name="Horton D.L."/>
            <person name="Alikhan N.F."/>
            <person name="Baker D."/>
            <person name="Gharbi K."/>
            <person name="Hall N."/>
            <person name="Watson M."/>
            <person name="Adriaenssens E.M."/>
            <person name="Foster-Nyarko E."/>
            <person name="Jarju S."/>
            <person name="Secka A."/>
            <person name="Antonio M."/>
            <person name="Oren A."/>
            <person name="Chaudhuri R.R."/>
            <person name="La Ragione R."/>
            <person name="Hildebrand F."/>
            <person name="Pallen M.J."/>
        </authorList>
    </citation>
    <scope>NUCLEOTIDE SEQUENCE</scope>
    <source>
        <strain evidence="4">12435</strain>
    </source>
</reference>
<evidence type="ECO:0000256" key="1">
    <source>
        <dbReference type="PROSITE-ProRule" id="PRU01203"/>
    </source>
</evidence>
<comment type="similarity">
    <text evidence="1">Belongs to the Rho family.</text>
</comment>
<accession>A0A9D1Q1B5</accession>